<dbReference type="Proteomes" id="UP000250796">
    <property type="component" value="Chromosome MESINF"/>
</dbReference>
<dbReference type="EMBL" id="LS974202">
    <property type="protein sequence ID" value="SSC11612.1"/>
    <property type="molecule type" value="Genomic_DNA"/>
</dbReference>
<evidence type="ECO:0000313" key="1">
    <source>
        <dbReference type="EMBL" id="SSC11612.1"/>
    </source>
</evidence>
<dbReference type="KEGG" id="minf:MESINF_0163"/>
<accession>A0A7Z7LCQ2</accession>
<dbReference type="AlphaFoldDB" id="A0A7Z7LCQ2"/>
<gene>
    <name evidence="1" type="ORF">MESINF_0163</name>
</gene>
<proteinExistence type="predicted"/>
<sequence length="385" mass="43536">MRRTILLLIVLVAGITVFASSTLEAASASVETPDPLLLSFREGWKAPQDSSWNAIEVGEISLMLPEGFRTFKEDIYGNFNVLLFDERFSLFGRFLYFTPDSSNREELLKSLISSYYREPATAGEYSFTEFRQFQNGLVAYLVSLKMTASVDYPAVLIYSPGEDAQEIGPGRVGFFLFEPVDYEGTELDRAKAMMAGIVASYIFQPESKPEFPSQEKGDHHSFMELVSRQLEGEDLGVVTENWTFAQGDFFGVMVPRHFTVEFSQDVYEAADIYFYNSLLGKVLFGQLYEGEPVQDSLDKVISDYLGGLGDYGILESFVKQNEESTMYIYTLSFPGLICWAVLYTESTDVGNFGPGKFFVFLSIPDIDEPDLWARWYAGILKEIRF</sequence>
<evidence type="ECO:0000313" key="2">
    <source>
        <dbReference type="Proteomes" id="UP000250796"/>
    </source>
</evidence>
<name>A0A7Z7LCQ2_9BACT</name>
<reference evidence="1 2" key="1">
    <citation type="submission" date="2017-01" db="EMBL/GenBank/DDBJ databases">
        <authorList>
            <person name="Erauso G."/>
        </authorList>
    </citation>
    <scope>NUCLEOTIDE SEQUENCE [LARGE SCALE GENOMIC DNA]</scope>
    <source>
        <strain evidence="1">MESINF1</strain>
    </source>
</reference>
<keyword evidence="2" id="KW-1185">Reference proteome</keyword>
<protein>
    <submittedName>
        <fullName evidence="1">Uncharacterized protein</fullName>
    </submittedName>
</protein>
<organism evidence="1 2">
    <name type="scientific">Mesotoga infera</name>
    <dbReference type="NCBI Taxonomy" id="1236046"/>
    <lineage>
        <taxon>Bacteria</taxon>
        <taxon>Thermotogati</taxon>
        <taxon>Thermotogota</taxon>
        <taxon>Thermotogae</taxon>
        <taxon>Kosmotogales</taxon>
        <taxon>Kosmotogaceae</taxon>
        <taxon>Mesotoga</taxon>
    </lineage>
</organism>
<dbReference type="RefSeq" id="WP_169698064.1">
    <property type="nucleotide sequence ID" value="NZ_LS974202.1"/>
</dbReference>